<evidence type="ECO:0000259" key="4">
    <source>
        <dbReference type="PROSITE" id="PS01124"/>
    </source>
</evidence>
<comment type="caution">
    <text evidence="5">The sequence shown here is derived from an EMBL/GenBank/DDBJ whole genome shotgun (WGS) entry which is preliminary data.</text>
</comment>
<dbReference type="EMBL" id="SNYJ01000019">
    <property type="protein sequence ID" value="TDQ36238.1"/>
    <property type="molecule type" value="Genomic_DNA"/>
</dbReference>
<dbReference type="InterPro" id="IPR003313">
    <property type="entry name" value="AraC-bd"/>
</dbReference>
<gene>
    <name evidence="5" type="ORF">EV213_11927</name>
</gene>
<dbReference type="InterPro" id="IPR018060">
    <property type="entry name" value="HTH_AraC"/>
</dbReference>
<dbReference type="Gene3D" id="1.10.10.60">
    <property type="entry name" value="Homeodomain-like"/>
    <property type="match status" value="2"/>
</dbReference>
<dbReference type="InterPro" id="IPR009057">
    <property type="entry name" value="Homeodomain-like_sf"/>
</dbReference>
<dbReference type="SUPFAM" id="SSF46689">
    <property type="entry name" value="Homeodomain-like"/>
    <property type="match status" value="2"/>
</dbReference>
<protein>
    <submittedName>
        <fullName evidence="5">AraC-like protein</fullName>
    </submittedName>
</protein>
<dbReference type="PROSITE" id="PS00041">
    <property type="entry name" value="HTH_ARAC_FAMILY_1"/>
    <property type="match status" value="1"/>
</dbReference>
<evidence type="ECO:0000256" key="1">
    <source>
        <dbReference type="ARBA" id="ARBA00023015"/>
    </source>
</evidence>
<dbReference type="Pfam" id="PF02311">
    <property type="entry name" value="AraC_binding"/>
    <property type="match status" value="1"/>
</dbReference>
<keyword evidence="1" id="KW-0805">Transcription regulation</keyword>
<dbReference type="GO" id="GO:0043565">
    <property type="term" value="F:sequence-specific DNA binding"/>
    <property type="evidence" value="ECO:0007669"/>
    <property type="project" value="InterPro"/>
</dbReference>
<dbReference type="GO" id="GO:0003700">
    <property type="term" value="F:DNA-binding transcription factor activity"/>
    <property type="evidence" value="ECO:0007669"/>
    <property type="project" value="InterPro"/>
</dbReference>
<dbReference type="AlphaFoldDB" id="A0A4R6TRN1"/>
<evidence type="ECO:0000313" key="5">
    <source>
        <dbReference type="EMBL" id="TDQ36238.1"/>
    </source>
</evidence>
<dbReference type="InterPro" id="IPR014710">
    <property type="entry name" value="RmlC-like_jellyroll"/>
</dbReference>
<dbReference type="Pfam" id="PF12833">
    <property type="entry name" value="HTH_18"/>
    <property type="match status" value="1"/>
</dbReference>
<dbReference type="PANTHER" id="PTHR43280:SF28">
    <property type="entry name" value="HTH-TYPE TRANSCRIPTIONAL ACTIVATOR RHAS"/>
    <property type="match status" value="1"/>
</dbReference>
<dbReference type="InterPro" id="IPR020449">
    <property type="entry name" value="Tscrpt_reg_AraC-type_HTH"/>
</dbReference>
<organism evidence="5 6">
    <name type="scientific">Aureibacillus halotolerans</name>
    <dbReference type="NCBI Taxonomy" id="1508390"/>
    <lineage>
        <taxon>Bacteria</taxon>
        <taxon>Bacillati</taxon>
        <taxon>Bacillota</taxon>
        <taxon>Bacilli</taxon>
        <taxon>Bacillales</taxon>
        <taxon>Bacillaceae</taxon>
        <taxon>Aureibacillus</taxon>
    </lineage>
</organism>
<dbReference type="PANTHER" id="PTHR43280">
    <property type="entry name" value="ARAC-FAMILY TRANSCRIPTIONAL REGULATOR"/>
    <property type="match status" value="1"/>
</dbReference>
<feature type="domain" description="HTH araC/xylS-type" evidence="4">
    <location>
        <begin position="190"/>
        <end position="289"/>
    </location>
</feature>
<accession>A0A4R6TRN1</accession>
<evidence type="ECO:0000256" key="2">
    <source>
        <dbReference type="ARBA" id="ARBA00023125"/>
    </source>
</evidence>
<keyword evidence="2" id="KW-0238">DNA-binding</keyword>
<dbReference type="PRINTS" id="PR00032">
    <property type="entry name" value="HTHARAC"/>
</dbReference>
<dbReference type="SUPFAM" id="SSF51215">
    <property type="entry name" value="Regulatory protein AraC"/>
    <property type="match status" value="1"/>
</dbReference>
<reference evidence="5 6" key="1">
    <citation type="submission" date="2019-03" db="EMBL/GenBank/DDBJ databases">
        <title>Genomic Encyclopedia of Type Strains, Phase IV (KMG-IV): sequencing the most valuable type-strain genomes for metagenomic binning, comparative biology and taxonomic classification.</title>
        <authorList>
            <person name="Goeker M."/>
        </authorList>
    </citation>
    <scope>NUCLEOTIDE SEQUENCE [LARGE SCALE GENOMIC DNA]</scope>
    <source>
        <strain evidence="5 6">DSM 28697</strain>
    </source>
</reference>
<sequence length="298" mass="34700">MKDKLRVSYRQSDENGSYKSFVSHSHDTFEIYFFHSGDCKYHIGDRIHQLLPNDLILMNGLTLHGATPSPHVPYIRSVLQFSQPWIMPILEAHQVPELLSPFNHLNNFLFREIPNGVLQEIDQLFSDITTLYTSPPNVVSQPDEEGIRERLYEGRLSTLLVQLLFTIHSLSHAKLEMLPPQESERHKHVDAAAAWVQNYFQRPISLNDMASSLNISKYHMCRTFKEVTGMTIMKYLMSVRVNRAKYLLEMDPSKSILDVTLESGFENASHFSRAFRQHANMTPSQYRKRWQRQDMMKS</sequence>
<evidence type="ECO:0000256" key="3">
    <source>
        <dbReference type="ARBA" id="ARBA00023163"/>
    </source>
</evidence>
<dbReference type="SMART" id="SM00342">
    <property type="entry name" value="HTH_ARAC"/>
    <property type="match status" value="1"/>
</dbReference>
<dbReference type="RefSeq" id="WP_166639377.1">
    <property type="nucleotide sequence ID" value="NZ_SNYJ01000019.1"/>
</dbReference>
<dbReference type="Gene3D" id="2.60.120.10">
    <property type="entry name" value="Jelly Rolls"/>
    <property type="match status" value="1"/>
</dbReference>
<proteinExistence type="predicted"/>
<dbReference type="PROSITE" id="PS01124">
    <property type="entry name" value="HTH_ARAC_FAMILY_2"/>
    <property type="match status" value="1"/>
</dbReference>
<evidence type="ECO:0000313" key="6">
    <source>
        <dbReference type="Proteomes" id="UP000295632"/>
    </source>
</evidence>
<keyword evidence="3" id="KW-0804">Transcription</keyword>
<dbReference type="InterPro" id="IPR037923">
    <property type="entry name" value="HTH-like"/>
</dbReference>
<dbReference type="InterPro" id="IPR018062">
    <property type="entry name" value="HTH_AraC-typ_CS"/>
</dbReference>
<dbReference type="Proteomes" id="UP000295632">
    <property type="component" value="Unassembled WGS sequence"/>
</dbReference>
<keyword evidence="6" id="KW-1185">Reference proteome</keyword>
<name>A0A4R6TRN1_9BACI</name>